<organism evidence="1 2">
    <name type="scientific">Desulfuromonas thiophila</name>
    <dbReference type="NCBI Taxonomy" id="57664"/>
    <lineage>
        <taxon>Bacteria</taxon>
        <taxon>Pseudomonadati</taxon>
        <taxon>Thermodesulfobacteriota</taxon>
        <taxon>Desulfuromonadia</taxon>
        <taxon>Desulfuromonadales</taxon>
        <taxon>Desulfuromonadaceae</taxon>
        <taxon>Desulfuromonas</taxon>
    </lineage>
</organism>
<dbReference type="SUPFAM" id="SSF50475">
    <property type="entry name" value="FMN-binding split barrel"/>
    <property type="match status" value="1"/>
</dbReference>
<dbReference type="Proteomes" id="UP000243205">
    <property type="component" value="Unassembled WGS sequence"/>
</dbReference>
<dbReference type="OrthoDB" id="5396728at2"/>
<name>A0A1G6XLP1_9BACT</name>
<dbReference type="AlphaFoldDB" id="A0A1G6XLP1"/>
<keyword evidence="2" id="KW-1185">Reference proteome</keyword>
<dbReference type="Gene3D" id="2.30.110.10">
    <property type="entry name" value="Electron Transport, Fmn-binding Protein, Chain A"/>
    <property type="match status" value="1"/>
</dbReference>
<gene>
    <name evidence="1" type="ORF">SAMN05661003_101291</name>
</gene>
<dbReference type="InterPro" id="IPR012349">
    <property type="entry name" value="Split_barrel_FMN-bd"/>
</dbReference>
<dbReference type="EMBL" id="FNAQ01000001">
    <property type="protein sequence ID" value="SDD78156.1"/>
    <property type="molecule type" value="Genomic_DNA"/>
</dbReference>
<evidence type="ECO:0000313" key="2">
    <source>
        <dbReference type="Proteomes" id="UP000243205"/>
    </source>
</evidence>
<sequence>MVSSDLKAYFDATEGVGVLSTVGADGSVNSALYARPRCFGDELAFIMLHRQSYDNLQQHPQAAYLFLEKSPGYRGLRLQLSLLRQEQDPARIAALLAQRGRQLRTDEPRSLVYFRVDAVQPLLGANRNPHAED</sequence>
<dbReference type="RefSeq" id="WP_092075510.1">
    <property type="nucleotide sequence ID" value="NZ_CALFZY010000006.1"/>
</dbReference>
<evidence type="ECO:0000313" key="1">
    <source>
        <dbReference type="EMBL" id="SDD78156.1"/>
    </source>
</evidence>
<accession>A0A1G6XLP1</accession>
<dbReference type="STRING" id="57664.SAMN05661003_101291"/>
<proteinExistence type="predicted"/>
<reference evidence="2" key="1">
    <citation type="submission" date="2016-10" db="EMBL/GenBank/DDBJ databases">
        <authorList>
            <person name="Varghese N."/>
            <person name="Submissions S."/>
        </authorList>
    </citation>
    <scope>NUCLEOTIDE SEQUENCE [LARGE SCALE GENOMIC DNA]</scope>
    <source>
        <strain evidence="2">DSM 8987</strain>
    </source>
</reference>
<protein>
    <submittedName>
        <fullName evidence="1">Pyridoxamine 5'-phosphate oxidase</fullName>
    </submittedName>
</protein>